<name>A0A8H7WHA1_9HELO</name>
<dbReference type="OrthoDB" id="10254945at2759"/>
<sequence>MSARWERRPSPNHQRRHLYALPNHPGLSGNWVFENDLVKNAMMPALQIASYVMESVHMLPWFAALLDSRSMKIIPSDRIHPDDSKNNPKIINNLRNFKSTSPLTPAALKNTRIRFDKLIWELIKTCDFQLGFSKHKEDPWTGDPRPPLSGISWPDQYGQIFCFVAFDLAEPLLRPDLTDSERMGYEWMFANTLVHELCHALWMAVSTRESVFWAAEPYFEDETVTELGYAMERAVFGGVGYRMIPNLKECSIGYWLFVESCNTQFASRSMEPILTSPPLATFQKCFPMKAEFFENIQQADFWDSCIALYGWSALHARTLTEGVMIGYSGLEQDNRLGEVGEITWDRLHETDSRVNRFRATLHDYLKQCGLQLNSVERRNIQVGRAIIKNSIFEEDFWQRTKETRQFLEIVVDTLQYIAAGKTMNERREALDKIIEFLEEAEVQHLAVIKPFQLLPPDLQRPDRQRDLLRWNRAARIYAKHSFDLAFEDPDFMSTAEFYRRREALEFCRMLLFAPFDKTTVEGYQEQRLIADANKQLRLHQIYPCMSNLMELALVDCGSLFVEAVEKILGSELIYMRVISTRKSLTGKILTDTYNDTTRAVEMLLPLRSFCDTRLDSNNIKEWVTELDAWIRRANEYLDLCRAAAAALPVVL</sequence>
<reference evidence="1" key="1">
    <citation type="submission" date="2021-02" db="EMBL/GenBank/DDBJ databases">
        <title>Genome sequence Cadophora malorum strain M34.</title>
        <authorList>
            <person name="Stefanovic E."/>
            <person name="Vu D."/>
            <person name="Scully C."/>
            <person name="Dijksterhuis J."/>
            <person name="Roader J."/>
            <person name="Houbraken J."/>
        </authorList>
    </citation>
    <scope>NUCLEOTIDE SEQUENCE</scope>
    <source>
        <strain evidence="1">M34</strain>
    </source>
</reference>
<evidence type="ECO:0000313" key="2">
    <source>
        <dbReference type="Proteomes" id="UP000664132"/>
    </source>
</evidence>
<gene>
    <name evidence="1" type="ORF">IFR04_002231</name>
</gene>
<dbReference type="EMBL" id="JAFJYH010000018">
    <property type="protein sequence ID" value="KAG4424698.1"/>
    <property type="molecule type" value="Genomic_DNA"/>
</dbReference>
<dbReference type="Proteomes" id="UP000664132">
    <property type="component" value="Unassembled WGS sequence"/>
</dbReference>
<organism evidence="1 2">
    <name type="scientific">Cadophora malorum</name>
    <dbReference type="NCBI Taxonomy" id="108018"/>
    <lineage>
        <taxon>Eukaryota</taxon>
        <taxon>Fungi</taxon>
        <taxon>Dikarya</taxon>
        <taxon>Ascomycota</taxon>
        <taxon>Pezizomycotina</taxon>
        <taxon>Leotiomycetes</taxon>
        <taxon>Helotiales</taxon>
        <taxon>Ploettnerulaceae</taxon>
        <taxon>Cadophora</taxon>
    </lineage>
</organism>
<dbReference type="AlphaFoldDB" id="A0A8H7WHA1"/>
<evidence type="ECO:0000313" key="1">
    <source>
        <dbReference type="EMBL" id="KAG4424698.1"/>
    </source>
</evidence>
<protein>
    <submittedName>
        <fullName evidence="1">Uncharacterized protein</fullName>
    </submittedName>
</protein>
<accession>A0A8H7WHA1</accession>
<comment type="caution">
    <text evidence="1">The sequence shown here is derived from an EMBL/GenBank/DDBJ whole genome shotgun (WGS) entry which is preliminary data.</text>
</comment>
<proteinExistence type="predicted"/>
<keyword evidence="2" id="KW-1185">Reference proteome</keyword>